<dbReference type="Gene3D" id="3.40.50.720">
    <property type="entry name" value="NAD(P)-binding Rossmann-like Domain"/>
    <property type="match status" value="1"/>
</dbReference>
<evidence type="ECO:0000256" key="1">
    <source>
        <dbReference type="ARBA" id="ARBA00004141"/>
    </source>
</evidence>
<proteinExistence type="inferred from homology"/>
<evidence type="ECO:0000313" key="9">
    <source>
        <dbReference type="EMBL" id="MYD91011.1"/>
    </source>
</evidence>
<evidence type="ECO:0000256" key="3">
    <source>
        <dbReference type="ARBA" id="ARBA00022679"/>
    </source>
</evidence>
<comment type="similarity">
    <text evidence="2">Belongs to the bacterial sugar transferase family.</text>
</comment>
<dbReference type="SUPFAM" id="SSF51735">
    <property type="entry name" value="NAD(P)-binding Rossmann-fold domains"/>
    <property type="match status" value="1"/>
</dbReference>
<keyword evidence="4 7" id="KW-0812">Transmembrane</keyword>
<name>A0A6B1DUQ6_9CHLR</name>
<evidence type="ECO:0000256" key="5">
    <source>
        <dbReference type="ARBA" id="ARBA00022989"/>
    </source>
</evidence>
<dbReference type="GO" id="GO:0016020">
    <property type="term" value="C:membrane"/>
    <property type="evidence" value="ECO:0007669"/>
    <property type="project" value="UniProtKB-SubCell"/>
</dbReference>
<evidence type="ECO:0000256" key="6">
    <source>
        <dbReference type="ARBA" id="ARBA00023136"/>
    </source>
</evidence>
<comment type="caution">
    <text evidence="9">The sequence shown here is derived from an EMBL/GenBank/DDBJ whole genome shotgun (WGS) entry which is preliminary data.</text>
</comment>
<keyword evidence="5 7" id="KW-1133">Transmembrane helix</keyword>
<feature type="transmembrane region" description="Helical" evidence="7">
    <location>
        <begin position="386"/>
        <end position="407"/>
    </location>
</feature>
<dbReference type="InterPro" id="IPR017475">
    <property type="entry name" value="EPS_sugar_tfrase"/>
</dbReference>
<organism evidence="9">
    <name type="scientific">Caldilineaceae bacterium SB0662_bin_9</name>
    <dbReference type="NCBI Taxonomy" id="2605258"/>
    <lineage>
        <taxon>Bacteria</taxon>
        <taxon>Bacillati</taxon>
        <taxon>Chloroflexota</taxon>
        <taxon>Caldilineae</taxon>
        <taxon>Caldilineales</taxon>
        <taxon>Caldilineaceae</taxon>
    </lineage>
</organism>
<feature type="domain" description="Bacterial sugar transferase" evidence="8">
    <location>
        <begin position="381"/>
        <end position="561"/>
    </location>
</feature>
<dbReference type="EC" id="2.7.8.31" evidence="9"/>
<dbReference type="EMBL" id="VXPY01000084">
    <property type="protein sequence ID" value="MYD91011.1"/>
    <property type="molecule type" value="Genomic_DNA"/>
</dbReference>
<dbReference type="PANTHER" id="PTHR30576">
    <property type="entry name" value="COLANIC BIOSYNTHESIS UDP-GLUCOSE LIPID CARRIER TRANSFERASE"/>
    <property type="match status" value="1"/>
</dbReference>
<evidence type="ECO:0000259" key="8">
    <source>
        <dbReference type="Pfam" id="PF02397"/>
    </source>
</evidence>
<dbReference type="AlphaFoldDB" id="A0A6B1DUQ6"/>
<feature type="transmembrane region" description="Helical" evidence="7">
    <location>
        <begin position="152"/>
        <end position="169"/>
    </location>
</feature>
<dbReference type="NCBIfam" id="TIGR03025">
    <property type="entry name" value="EPS_sugtrans"/>
    <property type="match status" value="1"/>
</dbReference>
<dbReference type="Pfam" id="PF02397">
    <property type="entry name" value="Bac_transf"/>
    <property type="match status" value="1"/>
</dbReference>
<evidence type="ECO:0000256" key="4">
    <source>
        <dbReference type="ARBA" id="ARBA00022692"/>
    </source>
</evidence>
<evidence type="ECO:0000256" key="2">
    <source>
        <dbReference type="ARBA" id="ARBA00006464"/>
    </source>
</evidence>
<dbReference type="InterPro" id="IPR036291">
    <property type="entry name" value="NAD(P)-bd_dom_sf"/>
</dbReference>
<feature type="transmembrane region" description="Helical" evidence="7">
    <location>
        <begin position="189"/>
        <end position="210"/>
    </location>
</feature>
<dbReference type="InterPro" id="IPR003362">
    <property type="entry name" value="Bact_transf"/>
</dbReference>
<evidence type="ECO:0000256" key="7">
    <source>
        <dbReference type="SAM" id="Phobius"/>
    </source>
</evidence>
<keyword evidence="3 9" id="KW-0808">Transferase</keyword>
<feature type="transmembrane region" description="Helical" evidence="7">
    <location>
        <begin position="111"/>
        <end position="132"/>
    </location>
</feature>
<dbReference type="NCBIfam" id="TIGR03023">
    <property type="entry name" value="WcaJ_sugtrans"/>
    <property type="match status" value="1"/>
</dbReference>
<protein>
    <submittedName>
        <fullName evidence="9">Undecaprenyl-phosphate glucose phosphotransferase</fullName>
        <ecNumber evidence="9">2.7.8.31</ecNumber>
    </submittedName>
</protein>
<comment type="subcellular location">
    <subcellularLocation>
        <location evidence="1">Membrane</location>
        <topology evidence="1">Multi-pass membrane protein</topology>
    </subcellularLocation>
</comment>
<accession>A0A6B1DUQ6</accession>
<sequence>MPPQRGRLRRPRRSRGLWQMTMTLCSPIWNPSQLTNRPDNGNTLYTELRPRPGGYAALAASPCPQPFRGPRGNTCRHAVSTMTSSTSGGFDRGPGRMAGPRRAHPGLLTQVQILFLATLVAVDAGCLWIGHWLAHLATRQGPQVVLGPFNEWLALPVVHTVLLLAAFAWTRMYQRRRPILHLDETIKILFMNGILVLLLLAVLTMLLVDFEVYRRHVLFIWAITSLLVSVGRIIHTQFQWSAQSKGIGAQRVLLVGSGQTAAIILQKVRNTPKLGFVVAGAIPSDDGTSRLDEVPVLGTVDEIPEVVAAHDIDEVIIGMPEASQEEIVRLISICQEEKVGIRVFPDLFQIMAQEVSIGDLSGLPLLTMRDVALQGWKVVVKRAIDIVVSVSALVFLSPFFLLASLLIRLESAGPVFHTQVRMGLDAVPFDMLKFRSMRVDAEDEGPGWTTPDDPRRTRIGRFLRSKSLDEFPNFINVLMNEMSVVGPRPERPVYVEEFRRVVPNYMERHREKGGITGWAQINGLRGDCSIEERIKYDLWYIENWSIGLDFKIMAITAWKILFRTHPDAY</sequence>
<dbReference type="GO" id="GO:0089702">
    <property type="term" value="F:undecaprenyl-phosphate glucose phosphotransferase activity"/>
    <property type="evidence" value="ECO:0007669"/>
    <property type="project" value="UniProtKB-EC"/>
</dbReference>
<reference evidence="9" key="1">
    <citation type="submission" date="2019-09" db="EMBL/GenBank/DDBJ databases">
        <title>Characterisation of the sponge microbiome using genome-centric metagenomics.</title>
        <authorList>
            <person name="Engelberts J.P."/>
            <person name="Robbins S.J."/>
            <person name="De Goeij J.M."/>
            <person name="Aranda M."/>
            <person name="Bell S.C."/>
            <person name="Webster N.S."/>
        </authorList>
    </citation>
    <scope>NUCLEOTIDE SEQUENCE</scope>
    <source>
        <strain evidence="9">SB0662_bin_9</strain>
    </source>
</reference>
<dbReference type="PANTHER" id="PTHR30576:SF0">
    <property type="entry name" value="UNDECAPRENYL-PHOSPHATE N-ACETYLGALACTOSAMINYL 1-PHOSPHATE TRANSFERASE-RELATED"/>
    <property type="match status" value="1"/>
</dbReference>
<keyword evidence="6 7" id="KW-0472">Membrane</keyword>
<feature type="transmembrane region" description="Helical" evidence="7">
    <location>
        <begin position="216"/>
        <end position="235"/>
    </location>
</feature>
<dbReference type="Pfam" id="PF13727">
    <property type="entry name" value="CoA_binding_3"/>
    <property type="match status" value="1"/>
</dbReference>
<gene>
    <name evidence="9" type="ORF">F4Y08_11875</name>
</gene>
<dbReference type="InterPro" id="IPR017473">
    <property type="entry name" value="Undecaprenyl-P_gluc_Ptfrase"/>
</dbReference>